<sequence>MNIFMLIVLITCGFATVCLTTEVSKKYSAELKTLPEEGNYKASGTEYKKSGMEPLFDFARSFIRTSLPGELPLDFINSTISGELNFGGIWSQVQKNFLGFVVAIFVGVLFFVLFPIVGCCFCCCRCYGKCGSKSNHEFAGKASCHRLILSSALLIFATFSLVGNICTYVSNERMTTGLEEINSNAVNNLDDINTFLNLTEEQVIVLGHMNLNITWNAVISQMDISNLTDTLSDYITEKLAGSALAAMKPHIQKAQNVFAEVENAIAAFKTTTVLCNLCRSLDSGLTLISNLKTNFDGFTEEKMSKQIAEGIKTEVNSSLKNSPNMNDMKLKVDQLFKDMYGKVNDVVVMIKKFRQETQSGFDVDSLKRTVTYYSDQVLKYNKYRSIAGSVLSAILTLVISLLILGVIFGFFGNTSSSLPTNRGCVSHTGSRMLMASVVFIFIFSPLLMLLTTLSFAIGAPLQRYVCQGLDGPNYDALKVVDNLFILPGLGTKAKLLDIVRSCKEGKTAYVAFQLENSTIIPGFNMTEIKEKLESNKREINTDLNHTLNITMNTSRIAPTSQLKALDNLKDSITNVNVGTLTSSLNSLITAHGLPQATINPLIEALNHLDGLKNDIPNWKSSLFSSIQSAQTQLSSIAIVSNFTQDVFGIVDQYVSFAFDVLENKLGKCTPLWNMYNSLLIVSVCKYTIDAFNGFWFSMGWCLFFFMPGIILAVKLEKHFRRMNSVGPLDDSHSSEPVMEMKHNA</sequence>
<feature type="transmembrane region" description="Helical" evidence="7">
    <location>
        <begin position="147"/>
        <end position="170"/>
    </location>
</feature>
<evidence type="ECO:0000256" key="2">
    <source>
        <dbReference type="ARBA" id="ARBA00006058"/>
    </source>
</evidence>
<feature type="transmembrane region" description="Helical" evidence="7">
    <location>
        <begin position="432"/>
        <end position="457"/>
    </location>
</feature>
<keyword evidence="3 7" id="KW-0812">Transmembrane</keyword>
<dbReference type="AlphaFoldDB" id="A0AAE0SEM0"/>
<feature type="transmembrane region" description="Helical" evidence="7">
    <location>
        <begin position="97"/>
        <end position="127"/>
    </location>
</feature>
<evidence type="ECO:0000256" key="1">
    <source>
        <dbReference type="ARBA" id="ARBA00004141"/>
    </source>
</evidence>
<name>A0AAE0SEM0_9BIVA</name>
<dbReference type="PANTHER" id="PTHR22730:SF1">
    <property type="entry name" value="PROMININ-LIKE PROTEIN"/>
    <property type="match status" value="1"/>
</dbReference>
<evidence type="ECO:0000256" key="5">
    <source>
        <dbReference type="ARBA" id="ARBA00023136"/>
    </source>
</evidence>
<reference evidence="9" key="3">
    <citation type="submission" date="2023-05" db="EMBL/GenBank/DDBJ databases">
        <authorList>
            <person name="Smith C.H."/>
        </authorList>
    </citation>
    <scope>NUCLEOTIDE SEQUENCE</scope>
    <source>
        <strain evidence="9">CHS0354</strain>
        <tissue evidence="9">Mantle</tissue>
    </source>
</reference>
<evidence type="ECO:0000256" key="7">
    <source>
        <dbReference type="SAM" id="Phobius"/>
    </source>
</evidence>
<protein>
    <recommendedName>
        <fullName evidence="11">Prominin-like protein</fullName>
    </recommendedName>
</protein>
<evidence type="ECO:0000313" key="10">
    <source>
        <dbReference type="Proteomes" id="UP001195483"/>
    </source>
</evidence>
<comment type="similarity">
    <text evidence="2">Belongs to the prominin family.</text>
</comment>
<dbReference type="GO" id="GO:0016020">
    <property type="term" value="C:membrane"/>
    <property type="evidence" value="ECO:0007669"/>
    <property type="project" value="UniProtKB-SubCell"/>
</dbReference>
<keyword evidence="4 7" id="KW-1133">Transmembrane helix</keyword>
<evidence type="ECO:0000256" key="8">
    <source>
        <dbReference type="SAM" id="SignalP"/>
    </source>
</evidence>
<evidence type="ECO:0000256" key="6">
    <source>
        <dbReference type="ARBA" id="ARBA00023180"/>
    </source>
</evidence>
<evidence type="ECO:0000256" key="4">
    <source>
        <dbReference type="ARBA" id="ARBA00022989"/>
    </source>
</evidence>
<reference evidence="9" key="2">
    <citation type="journal article" date="2021" name="Genome Biol. Evol.">
        <title>Developing a high-quality reference genome for a parasitic bivalve with doubly uniparental inheritance (Bivalvia: Unionida).</title>
        <authorList>
            <person name="Smith C.H."/>
        </authorList>
    </citation>
    <scope>NUCLEOTIDE SEQUENCE</scope>
    <source>
        <strain evidence="9">CHS0354</strain>
        <tissue evidence="9">Mantle</tissue>
    </source>
</reference>
<feature type="chain" id="PRO_5042148604" description="Prominin-like protein" evidence="8">
    <location>
        <begin position="21"/>
        <end position="744"/>
    </location>
</feature>
<dbReference type="EMBL" id="JAEAOA010000985">
    <property type="protein sequence ID" value="KAK3589885.1"/>
    <property type="molecule type" value="Genomic_DNA"/>
</dbReference>
<keyword evidence="10" id="KW-1185">Reference proteome</keyword>
<feature type="transmembrane region" description="Helical" evidence="7">
    <location>
        <begin position="386"/>
        <end position="411"/>
    </location>
</feature>
<dbReference type="PANTHER" id="PTHR22730">
    <property type="entry name" value="PROMININ PROM PROTEIN"/>
    <property type="match status" value="1"/>
</dbReference>
<keyword evidence="6" id="KW-0325">Glycoprotein</keyword>
<proteinExistence type="inferred from homology"/>
<dbReference type="InterPro" id="IPR008795">
    <property type="entry name" value="Prominin"/>
</dbReference>
<feature type="signal peptide" evidence="8">
    <location>
        <begin position="1"/>
        <end position="20"/>
    </location>
</feature>
<dbReference type="Proteomes" id="UP001195483">
    <property type="component" value="Unassembled WGS sequence"/>
</dbReference>
<evidence type="ECO:0000313" key="9">
    <source>
        <dbReference type="EMBL" id="KAK3589885.1"/>
    </source>
</evidence>
<reference evidence="9" key="1">
    <citation type="journal article" date="2021" name="Genome Biol. Evol.">
        <title>A High-Quality Reference Genome for a Parasitic Bivalve with Doubly Uniparental Inheritance (Bivalvia: Unionida).</title>
        <authorList>
            <person name="Smith C.H."/>
        </authorList>
    </citation>
    <scope>NUCLEOTIDE SEQUENCE</scope>
    <source>
        <strain evidence="9">CHS0354</strain>
    </source>
</reference>
<accession>A0AAE0SEM0</accession>
<comment type="caution">
    <text evidence="9">The sequence shown here is derived from an EMBL/GenBank/DDBJ whole genome shotgun (WGS) entry which is preliminary data.</text>
</comment>
<dbReference type="Pfam" id="PF05478">
    <property type="entry name" value="Prominin"/>
    <property type="match status" value="2"/>
</dbReference>
<keyword evidence="8" id="KW-0732">Signal</keyword>
<organism evidence="9 10">
    <name type="scientific">Potamilus streckersoni</name>
    <dbReference type="NCBI Taxonomy" id="2493646"/>
    <lineage>
        <taxon>Eukaryota</taxon>
        <taxon>Metazoa</taxon>
        <taxon>Spiralia</taxon>
        <taxon>Lophotrochozoa</taxon>
        <taxon>Mollusca</taxon>
        <taxon>Bivalvia</taxon>
        <taxon>Autobranchia</taxon>
        <taxon>Heteroconchia</taxon>
        <taxon>Palaeoheterodonta</taxon>
        <taxon>Unionida</taxon>
        <taxon>Unionoidea</taxon>
        <taxon>Unionidae</taxon>
        <taxon>Ambleminae</taxon>
        <taxon>Lampsilini</taxon>
        <taxon>Potamilus</taxon>
    </lineage>
</organism>
<gene>
    <name evidence="9" type="ORF">CHS0354_015911</name>
</gene>
<feature type="transmembrane region" description="Helical" evidence="7">
    <location>
        <begin position="694"/>
        <end position="713"/>
    </location>
</feature>
<keyword evidence="5 7" id="KW-0472">Membrane</keyword>
<evidence type="ECO:0000256" key="3">
    <source>
        <dbReference type="ARBA" id="ARBA00022692"/>
    </source>
</evidence>
<evidence type="ECO:0008006" key="11">
    <source>
        <dbReference type="Google" id="ProtNLM"/>
    </source>
</evidence>
<comment type="subcellular location">
    <subcellularLocation>
        <location evidence="1">Membrane</location>
        <topology evidence="1">Multi-pass membrane protein</topology>
    </subcellularLocation>
</comment>